<feature type="region of interest" description="Disordered" evidence="1">
    <location>
        <begin position="313"/>
        <end position="343"/>
    </location>
</feature>
<feature type="compositionally biased region" description="Basic and acidic residues" evidence="1">
    <location>
        <begin position="812"/>
        <end position="829"/>
    </location>
</feature>
<feature type="compositionally biased region" description="Low complexity" evidence="1">
    <location>
        <begin position="53"/>
        <end position="64"/>
    </location>
</feature>
<dbReference type="GeneID" id="83180892"/>
<feature type="region of interest" description="Disordered" evidence="1">
    <location>
        <begin position="1"/>
        <end position="182"/>
    </location>
</feature>
<feature type="compositionally biased region" description="Polar residues" evidence="1">
    <location>
        <begin position="389"/>
        <end position="422"/>
    </location>
</feature>
<organism evidence="3 4">
    <name type="scientific">Penicillium cinerascens</name>
    <dbReference type="NCBI Taxonomy" id="70096"/>
    <lineage>
        <taxon>Eukaryota</taxon>
        <taxon>Fungi</taxon>
        <taxon>Dikarya</taxon>
        <taxon>Ascomycota</taxon>
        <taxon>Pezizomycotina</taxon>
        <taxon>Eurotiomycetes</taxon>
        <taxon>Eurotiomycetidae</taxon>
        <taxon>Eurotiales</taxon>
        <taxon>Aspergillaceae</taxon>
        <taxon>Penicillium</taxon>
    </lineage>
</organism>
<feature type="compositionally biased region" description="Basic and acidic residues" evidence="1">
    <location>
        <begin position="545"/>
        <end position="561"/>
    </location>
</feature>
<feature type="compositionally biased region" description="Basic residues" evidence="1">
    <location>
        <begin position="122"/>
        <end position="135"/>
    </location>
</feature>
<evidence type="ECO:0000256" key="1">
    <source>
        <dbReference type="SAM" id="MobiDB-lite"/>
    </source>
</evidence>
<feature type="compositionally biased region" description="Basic residues" evidence="1">
    <location>
        <begin position="528"/>
        <end position="538"/>
    </location>
</feature>
<dbReference type="PANTHER" id="PTHR38426">
    <property type="entry name" value="MAINTENANCE OF TELOMERE CAPPING PROTEIN 4"/>
    <property type="match status" value="1"/>
</dbReference>
<feature type="compositionally biased region" description="Basic and acidic residues" evidence="1">
    <location>
        <begin position="717"/>
        <end position="728"/>
    </location>
</feature>
<accession>A0A9W9MIE5</accession>
<feature type="region of interest" description="Disordered" evidence="1">
    <location>
        <begin position="487"/>
        <end position="868"/>
    </location>
</feature>
<feature type="compositionally biased region" description="Low complexity" evidence="1">
    <location>
        <begin position="71"/>
        <end position="97"/>
    </location>
</feature>
<keyword evidence="4" id="KW-1185">Reference proteome</keyword>
<proteinExistence type="predicted"/>
<gene>
    <name evidence="3" type="ORF">N7498_006529</name>
</gene>
<reference evidence="3" key="1">
    <citation type="submission" date="2022-12" db="EMBL/GenBank/DDBJ databases">
        <authorList>
            <person name="Petersen C."/>
        </authorList>
    </citation>
    <scope>NUCLEOTIDE SEQUENCE</scope>
    <source>
        <strain evidence="3">IBT 15544</strain>
    </source>
</reference>
<evidence type="ECO:0000313" key="3">
    <source>
        <dbReference type="EMBL" id="KAJ5201866.1"/>
    </source>
</evidence>
<feature type="compositionally biased region" description="Polar residues" evidence="1">
    <location>
        <begin position="319"/>
        <end position="338"/>
    </location>
</feature>
<dbReference type="EMBL" id="JAPQKR010000013">
    <property type="protein sequence ID" value="KAJ5201866.1"/>
    <property type="molecule type" value="Genomic_DNA"/>
</dbReference>
<dbReference type="AlphaFoldDB" id="A0A9W9MIE5"/>
<feature type="region of interest" description="Disordered" evidence="1">
    <location>
        <begin position="388"/>
        <end position="439"/>
    </location>
</feature>
<dbReference type="RefSeq" id="XP_058307782.1">
    <property type="nucleotide sequence ID" value="XM_058453591.1"/>
</dbReference>
<feature type="compositionally biased region" description="Basic and acidic residues" evidence="1">
    <location>
        <begin position="763"/>
        <end position="780"/>
    </location>
</feature>
<sequence length="1110" mass="122611">MSQRHPSSARDSMPSTGEHRDGSSGRRSPPHRYDVDSSRRAVGTVPASSGRASGELEGSTLGSSSREDETSTTGQRRTQSSGGFLLDSLPRSKSSRISSHHHLPSESPAEKRSAPEADIVVLKKRSRFPWSRHKNSASASASAASAPGSAATHQTPTPPPEVHTSRASSGADTGGHSMEMPGLDRDSIQIVNLAMNLNESRRRTASGLPPGPNIRRPISVSQPTAGPADLHALSPQGNFAHHFRNYSQIQGGHISPSTQQGGQSPVVDFLPATAVDNNRAYDFSSNTFARADRARRHFDLFHEYLRLLPLLPPLRSPPTQDDPNSTHPAAANSPTSRAYNPLQMIRNRRVRYREKCPIDLETDGWHDVEKVHDWVTSIEEKYYHKTHDQTQSLKLPSFQQGQRPQSQGDPNDTDMLTTSPPSSLKRASRTNSAKTPRPRLDWKFSPAELLADAAWLEYGTNKAKIVDNIGNTLYPDPEELALTYTKSETAAHPNQHLTVEMEDEGERSSRTSMSSSRPPLGPEFKTVGRGRHTHRFRNHSQSVRGRSESSSRKDSRWDKVRMRSGSASSDSSAGRRSIAVNLSPPSSRSPSPARKGLRHKIASRHERSKSKQGDREFKEKEDAIPETEPLPRQSLKSPPERAEPVSRSSKLEPSPLPDVVSSSYGDDQSTVEDDRMDSSRGRKGQHTAESKLRGIFKGPGRIAEIVGNEVSKVGDLILKKDAPPDSRKSSSATTLASDESDSDEEEKRTDKRSGPKGLLRRPPTLEDPGRLARRDPDKGTPSKGFKGSLPSFTSPLRQDERSGSTDAVDFGSPRERVPASRRQGEDPKRTGLSRSRTFDFGPTLQSNRGRTKPHAIKDPSVPFSLTRPPVTGLAKVRASPQRSANNGTALLGASRAWSISGRSLQALNDSGVPSKTEIERTRILLLSSGIKAREITRRAESVRDPPPQWLQKSMGPSTSITRVPRLNEFDVAAQNLLRRFETTQYSFQQAMHHFTTTTSSPLRTQLKDLETLLDQSLAPRVRATADQAEDLCVQLNTTSTLAVKSLGDALDKGVRKRRRRLRWVRRTGFVILEWALVGMLWWVWLIVMAFKLVRGILRSTVSGARWVLWL</sequence>
<dbReference type="PANTHER" id="PTHR38426:SF1">
    <property type="entry name" value="MAINTENANCE OF TELOMERE CAPPING PROTEIN 4"/>
    <property type="match status" value="1"/>
</dbReference>
<dbReference type="InterPro" id="IPR038769">
    <property type="entry name" value="MTC4"/>
</dbReference>
<evidence type="ECO:0000256" key="2">
    <source>
        <dbReference type="SAM" id="Phobius"/>
    </source>
</evidence>
<keyword evidence="2" id="KW-0812">Transmembrane</keyword>
<feature type="compositionally biased region" description="Low complexity" evidence="1">
    <location>
        <begin position="563"/>
        <end position="592"/>
    </location>
</feature>
<reference evidence="3" key="2">
    <citation type="journal article" date="2023" name="IMA Fungus">
        <title>Comparative genomic study of the Penicillium genus elucidates a diverse pangenome and 15 lateral gene transfer events.</title>
        <authorList>
            <person name="Petersen C."/>
            <person name="Sorensen T."/>
            <person name="Nielsen M.R."/>
            <person name="Sondergaard T.E."/>
            <person name="Sorensen J.L."/>
            <person name="Fitzpatrick D.A."/>
            <person name="Frisvad J.C."/>
            <person name="Nielsen K.L."/>
        </authorList>
    </citation>
    <scope>NUCLEOTIDE SEQUENCE</scope>
    <source>
        <strain evidence="3">IBT 15544</strain>
    </source>
</reference>
<keyword evidence="2" id="KW-0472">Membrane</keyword>
<feature type="transmembrane region" description="Helical" evidence="2">
    <location>
        <begin position="1068"/>
        <end position="1090"/>
    </location>
</feature>
<dbReference type="Proteomes" id="UP001150904">
    <property type="component" value="Unassembled WGS sequence"/>
</dbReference>
<dbReference type="OrthoDB" id="5034579at2759"/>
<feature type="compositionally biased region" description="Basic and acidic residues" evidence="1">
    <location>
        <begin position="672"/>
        <end position="692"/>
    </location>
</feature>
<name>A0A9W9MIE5_9EURO</name>
<feature type="region of interest" description="Disordered" evidence="1">
    <location>
        <begin position="938"/>
        <end position="957"/>
    </location>
</feature>
<feature type="compositionally biased region" description="Basic and acidic residues" evidence="1">
    <location>
        <begin position="603"/>
        <end position="623"/>
    </location>
</feature>
<keyword evidence="2" id="KW-1133">Transmembrane helix</keyword>
<comment type="caution">
    <text evidence="3">The sequence shown here is derived from an EMBL/GenBank/DDBJ whole genome shotgun (WGS) entry which is preliminary data.</text>
</comment>
<protein>
    <submittedName>
        <fullName evidence="3">Uncharacterized protein</fullName>
    </submittedName>
</protein>
<evidence type="ECO:0000313" key="4">
    <source>
        <dbReference type="Proteomes" id="UP001150904"/>
    </source>
</evidence>
<feature type="compositionally biased region" description="Polar residues" evidence="1">
    <location>
        <begin position="1"/>
        <end position="15"/>
    </location>
</feature>
<feature type="compositionally biased region" description="Low complexity" evidence="1">
    <location>
        <begin position="136"/>
        <end position="151"/>
    </location>
</feature>